<keyword evidence="3" id="KW-1185">Reference proteome</keyword>
<keyword evidence="1" id="KW-0812">Transmembrane</keyword>
<reference evidence="2" key="2">
    <citation type="submission" date="2022-06" db="UniProtKB">
        <authorList>
            <consortium name="EnsemblMetazoa"/>
        </authorList>
    </citation>
    <scope>IDENTIFICATION</scope>
</reference>
<evidence type="ECO:0000313" key="3">
    <source>
        <dbReference type="Proteomes" id="UP000024404"/>
    </source>
</evidence>
<sequence>MRGTIGMYFSGDTVENPQYHADLFITTVKKMHVSDEQSIIHGRILTLDMINRRMNNIFKISDLINPLRFRIVGNDITIYCMKIGNRIYPSMNRTFFFFFFRNYSIRKIYLFKFKNFNHKREIYDLKAFPHFKYIFIHLIVYLFILMIYSQYI</sequence>
<accession>A0A8R1XL05</accession>
<dbReference type="Proteomes" id="UP000024404">
    <property type="component" value="Unassembled WGS sequence"/>
</dbReference>
<dbReference type="EMBL" id="CMVM020000017">
    <property type="status" value="NOT_ANNOTATED_CDS"/>
    <property type="molecule type" value="Genomic_DNA"/>
</dbReference>
<keyword evidence="1" id="KW-0472">Membrane</keyword>
<proteinExistence type="predicted"/>
<keyword evidence="1" id="KW-1133">Transmembrane helix</keyword>
<organism evidence="2 3">
    <name type="scientific">Onchocerca volvulus</name>
    <dbReference type="NCBI Taxonomy" id="6282"/>
    <lineage>
        <taxon>Eukaryota</taxon>
        <taxon>Metazoa</taxon>
        <taxon>Ecdysozoa</taxon>
        <taxon>Nematoda</taxon>
        <taxon>Chromadorea</taxon>
        <taxon>Rhabditida</taxon>
        <taxon>Spirurina</taxon>
        <taxon>Spiruromorpha</taxon>
        <taxon>Filarioidea</taxon>
        <taxon>Onchocercidae</taxon>
        <taxon>Onchocerca</taxon>
    </lineage>
</organism>
<dbReference type="AlphaFoldDB" id="A0A8R1XL05"/>
<evidence type="ECO:0000313" key="2">
    <source>
        <dbReference type="EnsemblMetazoa" id="OVOC11.1"/>
    </source>
</evidence>
<evidence type="ECO:0000256" key="1">
    <source>
        <dbReference type="SAM" id="Phobius"/>
    </source>
</evidence>
<protein>
    <submittedName>
        <fullName evidence="2">Uncharacterized protein</fullName>
    </submittedName>
</protein>
<name>A0A8R1XL05_ONCVO</name>
<feature type="transmembrane region" description="Helical" evidence="1">
    <location>
        <begin position="133"/>
        <end position="151"/>
    </location>
</feature>
<reference evidence="3" key="1">
    <citation type="submission" date="2013-10" db="EMBL/GenBank/DDBJ databases">
        <title>Genome sequencing of Onchocerca volvulus.</title>
        <authorList>
            <person name="Cotton J."/>
            <person name="Tsai J."/>
            <person name="Stanley E."/>
            <person name="Tracey A."/>
            <person name="Holroyd N."/>
            <person name="Lustigman S."/>
            <person name="Berriman M."/>
        </authorList>
    </citation>
    <scope>NUCLEOTIDE SEQUENCE</scope>
</reference>
<dbReference type="EnsemblMetazoa" id="OVOC11.1">
    <property type="protein sequence ID" value="OVOC11.1"/>
    <property type="gene ID" value="WBGene00236820"/>
</dbReference>